<gene>
    <name evidence="2" type="primary">C7H2orf76</name>
</gene>
<organism evidence="2 3">
    <name type="scientific">Catharus ustulatus</name>
    <name type="common">Russet-backed thrush</name>
    <name type="synonym">Hylocichla ustulatus</name>
    <dbReference type="NCBI Taxonomy" id="91951"/>
    <lineage>
        <taxon>Eukaryota</taxon>
        <taxon>Metazoa</taxon>
        <taxon>Chordata</taxon>
        <taxon>Craniata</taxon>
        <taxon>Vertebrata</taxon>
        <taxon>Euteleostomi</taxon>
        <taxon>Archelosauria</taxon>
        <taxon>Archosauria</taxon>
        <taxon>Dinosauria</taxon>
        <taxon>Saurischia</taxon>
        <taxon>Theropoda</taxon>
        <taxon>Coelurosauria</taxon>
        <taxon>Aves</taxon>
        <taxon>Neognathae</taxon>
        <taxon>Neoaves</taxon>
        <taxon>Telluraves</taxon>
        <taxon>Australaves</taxon>
        <taxon>Passeriformes</taxon>
        <taxon>Turdidae</taxon>
        <taxon>Catharus</taxon>
    </lineage>
</organism>
<reference evidence="2" key="1">
    <citation type="submission" date="2020-10" db="EMBL/GenBank/DDBJ databases">
        <title>Catharus ustulatus (Swainson's thrush) genome, bCatUst1, primary haplotype v2.</title>
        <authorList>
            <person name="Delmore K."/>
            <person name="Vafadar M."/>
            <person name="Formenti G."/>
            <person name="Chow W."/>
            <person name="Pelan S."/>
            <person name="Howe K."/>
            <person name="Rhie A."/>
            <person name="Mountcastle J."/>
            <person name="Haase B."/>
            <person name="Fedrigo O."/>
            <person name="Jarvis E.D."/>
        </authorList>
    </citation>
    <scope>NUCLEOTIDE SEQUENCE [LARGE SCALE GENOMIC DNA]</scope>
</reference>
<dbReference type="Ensembl" id="ENSCUST00005001718.1">
    <property type="protein sequence ID" value="ENSCUSP00005001624.1"/>
    <property type="gene ID" value="ENSCUSG00005001131.1"/>
</dbReference>
<comment type="similarity">
    <text evidence="1">Belongs to the UPF0538 family.</text>
</comment>
<evidence type="ECO:0000256" key="1">
    <source>
        <dbReference type="ARBA" id="ARBA00007176"/>
    </source>
</evidence>
<reference evidence="2" key="2">
    <citation type="submission" date="2025-08" db="UniProtKB">
        <authorList>
            <consortium name="Ensembl"/>
        </authorList>
    </citation>
    <scope>IDENTIFICATION</scope>
</reference>
<protein>
    <submittedName>
        <fullName evidence="2">Chromosome 2 open reading frame 76</fullName>
    </submittedName>
</protein>
<evidence type="ECO:0000313" key="2">
    <source>
        <dbReference type="Ensembl" id="ENSCUSP00005001624.1"/>
    </source>
</evidence>
<accession>A0A8C3TPI2</accession>
<reference evidence="2" key="3">
    <citation type="submission" date="2025-09" db="UniProtKB">
        <authorList>
            <consortium name="Ensembl"/>
        </authorList>
    </citation>
    <scope>IDENTIFICATION</scope>
</reference>
<dbReference type="Proteomes" id="UP000694563">
    <property type="component" value="Chromosome 7"/>
</dbReference>
<dbReference type="PANTHER" id="PTHR18444">
    <property type="entry name" value="UPF0538 FAMILY MEMBER"/>
    <property type="match status" value="1"/>
</dbReference>
<evidence type="ECO:0000313" key="3">
    <source>
        <dbReference type="Proteomes" id="UP000694563"/>
    </source>
</evidence>
<dbReference type="AlphaFoldDB" id="A0A8C3TPI2"/>
<dbReference type="Pfam" id="PF10209">
    <property type="entry name" value="DUF2340"/>
    <property type="match status" value="1"/>
</dbReference>
<sequence>MLCPLLHPPSHQPVWNSAKKTSIFAVYYKSSYFQAILLEHRVSHLAGYSELIPMSAGSSTVTVRLVRSFEHRNFRPVVYHGVPLEQTVKDFMAFVRKDVSSRAGLPPPFKNYKYDTMKIIHQAHKSKTGELVVSLEDDDKLILKEDSTLKAAGVANETELAFFCEEDYRNYRANPVSAWQPLCGWYLLPKRGPMFSCLLAQSVMFADFCGYNTSLCSSSQFKLMHCPPDYLIFVQPNLQY</sequence>
<dbReference type="PANTHER" id="PTHR18444:SF9">
    <property type="entry name" value="UPF0538 PROTEIN C2ORF76"/>
    <property type="match status" value="1"/>
</dbReference>
<dbReference type="InterPro" id="IPR018794">
    <property type="entry name" value="UPF0538"/>
</dbReference>
<proteinExistence type="inferred from homology"/>
<keyword evidence="3" id="KW-1185">Reference proteome</keyword>
<name>A0A8C3TPI2_CATUS</name>